<organism evidence="2 3">
    <name type="scientific">Thermogymnomonas acidicola</name>
    <dbReference type="NCBI Taxonomy" id="399579"/>
    <lineage>
        <taxon>Archaea</taxon>
        <taxon>Methanobacteriati</taxon>
        <taxon>Thermoplasmatota</taxon>
        <taxon>Thermoplasmata</taxon>
        <taxon>Thermoplasmatales</taxon>
        <taxon>Thermogymnomonas</taxon>
    </lineage>
</organism>
<evidence type="ECO:0000313" key="3">
    <source>
        <dbReference type="Proteomes" id="UP000632195"/>
    </source>
</evidence>
<dbReference type="InterPro" id="IPR006171">
    <property type="entry name" value="TOPRIM_dom"/>
</dbReference>
<dbReference type="PROSITE" id="PS50880">
    <property type="entry name" value="TOPRIM"/>
    <property type="match status" value="1"/>
</dbReference>
<dbReference type="Gene3D" id="3.40.1360.10">
    <property type="match status" value="1"/>
</dbReference>
<dbReference type="SMART" id="SM00493">
    <property type="entry name" value="TOPRIM"/>
    <property type="match status" value="1"/>
</dbReference>
<sequence length="127" mass="15064">MREPRILKVLEKYRAKNLRVPIIVEGRNDVNMLRRLDFRGEIITMNSGNSLVAFTEEVAKEFREVIILTDFDRRGRQMRVEFERLFVSLGVHADTYLWEFLYRSGGIRSVEELGYAQEKAKQRLLQQ</sequence>
<accession>A0AA37BRU5</accession>
<proteinExistence type="predicted"/>
<reference evidence="2" key="1">
    <citation type="journal article" date="2014" name="Int. J. Syst. Evol. Microbiol.">
        <title>Complete genome sequence of Corynebacterium casei LMG S-19264T (=DSM 44701T), isolated from a smear-ripened cheese.</title>
        <authorList>
            <consortium name="US DOE Joint Genome Institute (JGI-PGF)"/>
            <person name="Walter F."/>
            <person name="Albersmeier A."/>
            <person name="Kalinowski J."/>
            <person name="Ruckert C."/>
        </authorList>
    </citation>
    <scope>NUCLEOTIDE SEQUENCE</scope>
    <source>
        <strain evidence="2">JCM 13583</strain>
    </source>
</reference>
<dbReference type="EMBL" id="BMNY01000001">
    <property type="protein sequence ID" value="GGM75083.1"/>
    <property type="molecule type" value="Genomic_DNA"/>
</dbReference>
<name>A0AA37BRU5_9ARCH</name>
<gene>
    <name evidence="2" type="ORF">GCM10007108_11280</name>
</gene>
<dbReference type="Pfam" id="PF01751">
    <property type="entry name" value="Toprim"/>
    <property type="match status" value="1"/>
</dbReference>
<evidence type="ECO:0000259" key="1">
    <source>
        <dbReference type="PROSITE" id="PS50880"/>
    </source>
</evidence>
<protein>
    <recommendedName>
        <fullName evidence="1">Toprim domain-containing protein</fullName>
    </recommendedName>
</protein>
<keyword evidence="3" id="KW-1185">Reference proteome</keyword>
<dbReference type="CDD" id="cd01027">
    <property type="entry name" value="TOPRIM_RNase_M5_like"/>
    <property type="match status" value="1"/>
</dbReference>
<dbReference type="PANTHER" id="PTHR39964">
    <property type="entry name" value="UPF0292 PROTEIN TK1411"/>
    <property type="match status" value="1"/>
</dbReference>
<dbReference type="Proteomes" id="UP000632195">
    <property type="component" value="Unassembled WGS sequence"/>
</dbReference>
<dbReference type="PANTHER" id="PTHR39964:SF2">
    <property type="entry name" value="UPF0292 PROTEIN MJ1624"/>
    <property type="match status" value="1"/>
</dbReference>
<comment type="caution">
    <text evidence="2">The sequence shown here is derived from an EMBL/GenBank/DDBJ whole genome shotgun (WGS) entry which is preliminary data.</text>
</comment>
<feature type="domain" description="Toprim" evidence="1">
    <location>
        <begin position="19"/>
        <end position="101"/>
    </location>
</feature>
<dbReference type="InterPro" id="IPR034141">
    <property type="entry name" value="TOPRIM_RNase_M5-like"/>
</dbReference>
<reference evidence="2" key="2">
    <citation type="submission" date="2022-09" db="EMBL/GenBank/DDBJ databases">
        <authorList>
            <person name="Sun Q."/>
            <person name="Ohkuma M."/>
        </authorList>
    </citation>
    <scope>NUCLEOTIDE SEQUENCE</scope>
    <source>
        <strain evidence="2">JCM 13583</strain>
    </source>
</reference>
<evidence type="ECO:0000313" key="2">
    <source>
        <dbReference type="EMBL" id="GGM75083.1"/>
    </source>
</evidence>
<dbReference type="AlphaFoldDB" id="A0AA37BRU5"/>
<dbReference type="SUPFAM" id="SSF110455">
    <property type="entry name" value="Toprim domain"/>
    <property type="match status" value="1"/>
</dbReference>
<dbReference type="RefSeq" id="WP_188681020.1">
    <property type="nucleotide sequence ID" value="NZ_BMNY01000001.1"/>
</dbReference>